<feature type="region of interest" description="Disordered" evidence="3">
    <location>
        <begin position="624"/>
        <end position="648"/>
    </location>
</feature>
<proteinExistence type="inferred from homology"/>
<dbReference type="AlphaFoldDB" id="A0A8B8FXI7"/>
<organism evidence="4 5">
    <name type="scientific">Sipha flava</name>
    <name type="common">yellow sugarcane aphid</name>
    <dbReference type="NCBI Taxonomy" id="143950"/>
    <lineage>
        <taxon>Eukaryota</taxon>
        <taxon>Metazoa</taxon>
        <taxon>Ecdysozoa</taxon>
        <taxon>Arthropoda</taxon>
        <taxon>Hexapoda</taxon>
        <taxon>Insecta</taxon>
        <taxon>Pterygota</taxon>
        <taxon>Neoptera</taxon>
        <taxon>Paraneoptera</taxon>
        <taxon>Hemiptera</taxon>
        <taxon>Sternorrhyncha</taxon>
        <taxon>Aphidomorpha</taxon>
        <taxon>Aphidoidea</taxon>
        <taxon>Aphididae</taxon>
        <taxon>Sipha</taxon>
    </lineage>
</organism>
<feature type="region of interest" description="Disordered" evidence="3">
    <location>
        <begin position="873"/>
        <end position="903"/>
    </location>
</feature>
<feature type="compositionally biased region" description="Low complexity" evidence="3">
    <location>
        <begin position="687"/>
        <end position="697"/>
    </location>
</feature>
<dbReference type="GO" id="GO:0005246">
    <property type="term" value="F:calcium channel regulator activity"/>
    <property type="evidence" value="ECO:0007669"/>
    <property type="project" value="TreeGrafter"/>
</dbReference>
<feature type="region of interest" description="Disordered" evidence="3">
    <location>
        <begin position="367"/>
        <end position="386"/>
    </location>
</feature>
<accession>A0A8B8FXI7</accession>
<dbReference type="Gene3D" id="3.40.50.300">
    <property type="entry name" value="P-loop containing nucleotide triphosphate hydrolases"/>
    <property type="match status" value="1"/>
</dbReference>
<evidence type="ECO:0000313" key="4">
    <source>
        <dbReference type="Proteomes" id="UP000694846"/>
    </source>
</evidence>
<dbReference type="InterPro" id="IPR051641">
    <property type="entry name" value="RGK_GTP-binding_reg"/>
</dbReference>
<feature type="region of interest" description="Disordered" evidence="3">
    <location>
        <begin position="395"/>
        <end position="466"/>
    </location>
</feature>
<feature type="region of interest" description="Disordered" evidence="3">
    <location>
        <begin position="97"/>
        <end position="119"/>
    </location>
</feature>
<feature type="compositionally biased region" description="Basic and acidic residues" evidence="3">
    <location>
        <begin position="367"/>
        <end position="377"/>
    </location>
</feature>
<dbReference type="SUPFAM" id="SSF52540">
    <property type="entry name" value="P-loop containing nucleoside triphosphate hydrolases"/>
    <property type="match status" value="1"/>
</dbReference>
<dbReference type="PROSITE" id="PS51419">
    <property type="entry name" value="RAB"/>
    <property type="match status" value="1"/>
</dbReference>
<feature type="region of interest" description="Disordered" evidence="3">
    <location>
        <begin position="36"/>
        <end position="56"/>
    </location>
</feature>
<dbReference type="FunFam" id="3.40.50.300:FF:000664">
    <property type="entry name" value="Uncharacterized protein, isoform B"/>
    <property type="match status" value="1"/>
</dbReference>
<dbReference type="GO" id="GO:0005886">
    <property type="term" value="C:plasma membrane"/>
    <property type="evidence" value="ECO:0007669"/>
    <property type="project" value="TreeGrafter"/>
</dbReference>
<dbReference type="GO" id="GO:0003924">
    <property type="term" value="F:GTPase activity"/>
    <property type="evidence" value="ECO:0007669"/>
    <property type="project" value="InterPro"/>
</dbReference>
<name>A0A8B8FXI7_9HEMI</name>
<feature type="compositionally biased region" description="Low complexity" evidence="3">
    <location>
        <begin position="147"/>
        <end position="191"/>
    </location>
</feature>
<feature type="region of interest" description="Disordered" evidence="3">
    <location>
        <begin position="669"/>
        <end position="697"/>
    </location>
</feature>
<comment type="similarity">
    <text evidence="1">Belongs to the small GTPase superfamily. RGK family.</text>
</comment>
<feature type="compositionally biased region" description="Polar residues" evidence="3">
    <location>
        <begin position="583"/>
        <end position="601"/>
    </location>
</feature>
<dbReference type="GO" id="GO:0005525">
    <property type="term" value="F:GTP binding"/>
    <property type="evidence" value="ECO:0007669"/>
    <property type="project" value="InterPro"/>
</dbReference>
<dbReference type="InterPro" id="IPR001806">
    <property type="entry name" value="Small_GTPase"/>
</dbReference>
<dbReference type="OrthoDB" id="5239715at2759"/>
<feature type="non-terminal residue" evidence="5">
    <location>
        <position position="1"/>
    </location>
</feature>
<reference evidence="5" key="1">
    <citation type="submission" date="2025-08" db="UniProtKB">
        <authorList>
            <consortium name="RefSeq"/>
        </authorList>
    </citation>
    <scope>IDENTIFICATION</scope>
    <source>
        <tissue evidence="5">Whole body</tissue>
    </source>
</reference>
<feature type="region of interest" description="Disordered" evidence="3">
    <location>
        <begin position="141"/>
        <end position="205"/>
    </location>
</feature>
<sequence length="936" mass="101526">IVSRAPAAGARPKRWRGWYTGRAKTEGLKSALARLRQRTSGQSHENNTDTTTHHHAHVGSDYWTGCGDGGGGGADGGAVDVVSGGTGKQHHRVAVLVRKSAPGSPTPSSTSSYGTASPGNDLIASASSALRRLHFKSAGAQRMLNRSKQSQQQPSPVPKVKVLGSSSVSIESSATVNTSTDSSAATMTTVTDDTENEDSVDNPFEPKMRIIPNLLDEVLNGAQSSSSAEKDDEFYSASSTEEQPKDDPKAVFTVQDTAPEEYEDSGIPLMQYTTLPSSFHHQQYNNNNNDHKTNNNYGKGGYGENTIAEAENFKLAERDRNADDDADNTLEWRNIMKRQALLENLHRNTIIANKRLKLLSRRYAKSRFEEDRTRTEIGRNSSGFAAEQMTIDSEDSFQVDNGSPPVPSSPTGVPSSPNCYDESSPTKSKQHFTFPTVNETDEPAEPTNRRLSSAAYGRSTPNWNNKERKGSAVLLDALIINKSQSAAVVMSDTGQVATIVVQQPSLSANSPDQGHEGCQTAPVELPIDFNRWPDFANSLSSQQYHDFQMKYGSPHHSRSQSVRTPGSKSTVQLQLGPNGIPKNRSNQLTLPQQRSRVASMPNTGVEEEYYRIRQFSITGKGIINRGDSLKSRRSKSNNSVASSTSSTEHLTTSNYTVIGVGGIVGSGGGGGGGGSYPGSARTSAGTSLASSRESSCASCPGITQPFRIAMLGATGVGKTSLVCQFMTSESLHIYDASIDEDGEKSVSVLLDAEESELIFLDKSSAPADCNDVFEESPHAYCIIYSRNDWDSFKQAEEWLQALWKADVVRNKAVILVGNKNDIVRPNIVPSGVGKQMATRYDCKFIETSVIINYNVDELLVGILTQIRLKLDQPPEHGVSRSSSMRKRSKSPLANCGPTFKKYRGSRTSTSLRVKGLLSKVWARDSKSKSCENLHVL</sequence>
<dbReference type="InterPro" id="IPR027417">
    <property type="entry name" value="P-loop_NTPase"/>
</dbReference>
<feature type="region of interest" description="Disordered" evidence="3">
    <location>
        <begin position="551"/>
        <end position="601"/>
    </location>
</feature>
<dbReference type="SMART" id="SM00175">
    <property type="entry name" value="RAB"/>
    <property type="match status" value="1"/>
</dbReference>
<evidence type="ECO:0000313" key="5">
    <source>
        <dbReference type="RefSeq" id="XP_025415233.1"/>
    </source>
</evidence>
<dbReference type="PROSITE" id="PS51421">
    <property type="entry name" value="RAS"/>
    <property type="match status" value="1"/>
</dbReference>
<feature type="compositionally biased region" description="Polar residues" evidence="3">
    <location>
        <begin position="559"/>
        <end position="575"/>
    </location>
</feature>
<dbReference type="RefSeq" id="XP_025415233.1">
    <property type="nucleotide sequence ID" value="XM_025559448.1"/>
</dbReference>
<dbReference type="Proteomes" id="UP000694846">
    <property type="component" value="Unplaced"/>
</dbReference>
<feature type="compositionally biased region" description="Low complexity" evidence="3">
    <location>
        <begin position="100"/>
        <end position="119"/>
    </location>
</feature>
<dbReference type="PANTHER" id="PTHR45775:SF7">
    <property type="entry name" value="RAD, GEM_KIR FAMILY MEMBER 1, ISOFORM B"/>
    <property type="match status" value="1"/>
</dbReference>
<evidence type="ECO:0000256" key="2">
    <source>
        <dbReference type="ARBA" id="ARBA00022553"/>
    </source>
</evidence>
<feature type="region of interest" description="Disordered" evidence="3">
    <location>
        <begin position="222"/>
        <end position="250"/>
    </location>
</feature>
<feature type="compositionally biased region" description="Polar residues" evidence="3">
    <location>
        <begin position="421"/>
        <end position="438"/>
    </location>
</feature>
<dbReference type="SMART" id="SM00173">
    <property type="entry name" value="RAS"/>
    <property type="match status" value="1"/>
</dbReference>
<protein>
    <submittedName>
        <fullName evidence="5">Uncharacterized protein LOC112686948</fullName>
    </submittedName>
</protein>
<feature type="compositionally biased region" description="Low complexity" evidence="3">
    <location>
        <begin position="636"/>
        <end position="648"/>
    </location>
</feature>
<dbReference type="PRINTS" id="PR00449">
    <property type="entry name" value="RASTRNSFRMNG"/>
</dbReference>
<keyword evidence="2" id="KW-0597">Phosphoprotein</keyword>
<gene>
    <name evidence="5" type="primary">LOC112686948</name>
</gene>
<evidence type="ECO:0000256" key="3">
    <source>
        <dbReference type="SAM" id="MobiDB-lite"/>
    </source>
</evidence>
<keyword evidence="4" id="KW-1185">Reference proteome</keyword>
<dbReference type="Pfam" id="PF00071">
    <property type="entry name" value="Ras"/>
    <property type="match status" value="1"/>
</dbReference>
<dbReference type="PANTHER" id="PTHR45775">
    <property type="entry name" value="RAD, GEM/KIR FAMILY MEMBER 2, ISOFORM C"/>
    <property type="match status" value="1"/>
</dbReference>
<evidence type="ECO:0000256" key="1">
    <source>
        <dbReference type="ARBA" id="ARBA00008846"/>
    </source>
</evidence>
<dbReference type="GeneID" id="112686948"/>